<gene>
    <name evidence="5" type="ORF">D8674_004070</name>
</gene>
<dbReference type="SUPFAM" id="SSF53613">
    <property type="entry name" value="Ribokinase-like"/>
    <property type="match status" value="1"/>
</dbReference>
<comment type="caution">
    <text evidence="5">The sequence shown here is derived from an EMBL/GenBank/DDBJ whole genome shotgun (WGS) entry which is preliminary data.</text>
</comment>
<dbReference type="OrthoDB" id="198885at2759"/>
<protein>
    <submittedName>
        <fullName evidence="5">Ribokinase</fullName>
    </submittedName>
</protein>
<dbReference type="Proteomes" id="UP000327157">
    <property type="component" value="Chromosome 10"/>
</dbReference>
<dbReference type="CDD" id="cd01941">
    <property type="entry name" value="YeiC_kinase_like"/>
    <property type="match status" value="1"/>
</dbReference>
<sequence length="425" mass="44896">MEESSAQRRLDSISRHLLLQPPQPNHGLQQAVLLSNGKSESEGSEAVVIGGMVLDIHATPSIPSNPRTTTPGKVSYVLGGVARNVAECMSKLGAKPFMISALGLDMAGNLLLEHWKSSGLSMEGILRHQNVETPVVCNVLDVNGEVAAGVASVEALEKFLTPEWIQQFKYSIRSAPVLMIDANLNLSALKASCQLAAESKIPVWFEPVSVAKSRRINSISKYVSFASPNEDELVAMANALSGGIVFSPIERDQCSTETLFHMLKPAVWVLLEKGIKIVVVTVGSDGVFLCSKGGPSFMRTVCKGNKPYVSNAELFNTVTASCPSNAFSNPLDSDKSSFLFAVQFPALPASVVRLTGAGDCLVGGTVASICAGLDVMQSLAVGIAASKAAVEAETNVPRALNLAAIADDAKLVYSAAKVVFHQSVL</sequence>
<dbReference type="Gene3D" id="3.40.1190.20">
    <property type="match status" value="1"/>
</dbReference>
<proteinExistence type="predicted"/>
<dbReference type="PANTHER" id="PTHR42909">
    <property type="entry name" value="ZGC:136858"/>
    <property type="match status" value="1"/>
</dbReference>
<dbReference type="PANTHER" id="PTHR42909:SF1">
    <property type="entry name" value="CARBOHYDRATE KINASE PFKB DOMAIN-CONTAINING PROTEIN"/>
    <property type="match status" value="1"/>
</dbReference>
<reference evidence="5 6" key="1">
    <citation type="submission" date="2019-09" db="EMBL/GenBank/DDBJ databases">
        <authorList>
            <person name="Ou C."/>
        </authorList>
    </citation>
    <scope>NUCLEOTIDE SEQUENCE [LARGE SCALE GENOMIC DNA]</scope>
    <source>
        <strain evidence="5">S2</strain>
        <tissue evidence="5">Leaf</tissue>
    </source>
</reference>
<dbReference type="GO" id="GO:0016301">
    <property type="term" value="F:kinase activity"/>
    <property type="evidence" value="ECO:0007669"/>
    <property type="project" value="UniProtKB-KW"/>
</dbReference>
<dbReference type="InterPro" id="IPR002173">
    <property type="entry name" value="Carboh/pur_kinase_PfkB_CS"/>
</dbReference>
<dbReference type="EMBL" id="SMOL01000695">
    <property type="protein sequence ID" value="KAB2603065.1"/>
    <property type="molecule type" value="Genomic_DNA"/>
</dbReference>
<name>A0A5N5FIU8_9ROSA</name>
<evidence type="ECO:0000259" key="4">
    <source>
        <dbReference type="Pfam" id="PF00294"/>
    </source>
</evidence>
<dbReference type="AlphaFoldDB" id="A0A5N5FIU8"/>
<feature type="domain" description="Carbohydrate kinase PfkB" evidence="4">
    <location>
        <begin position="46"/>
        <end position="301"/>
    </location>
</feature>
<keyword evidence="3 5" id="KW-0418">Kinase</keyword>
<keyword evidence="1" id="KW-0808">Transferase</keyword>
<dbReference type="InterPro" id="IPR011611">
    <property type="entry name" value="PfkB_dom"/>
</dbReference>
<evidence type="ECO:0000256" key="2">
    <source>
        <dbReference type="ARBA" id="ARBA00022723"/>
    </source>
</evidence>
<accession>A0A5N5FIU8</accession>
<reference evidence="5 6" key="3">
    <citation type="submission" date="2019-11" db="EMBL/GenBank/DDBJ databases">
        <title>A de novo genome assembly of a pear dwarfing rootstock.</title>
        <authorList>
            <person name="Wang F."/>
            <person name="Wang J."/>
            <person name="Li S."/>
            <person name="Zhang Y."/>
            <person name="Fang M."/>
            <person name="Ma L."/>
            <person name="Zhao Y."/>
            <person name="Jiang S."/>
        </authorList>
    </citation>
    <scope>NUCLEOTIDE SEQUENCE [LARGE SCALE GENOMIC DNA]</scope>
    <source>
        <strain evidence="5">S2</strain>
        <tissue evidence="5">Leaf</tissue>
    </source>
</reference>
<dbReference type="GO" id="GO:0004730">
    <property type="term" value="F:pseudouridylate synthase activity"/>
    <property type="evidence" value="ECO:0007669"/>
    <property type="project" value="TreeGrafter"/>
</dbReference>
<keyword evidence="2" id="KW-0479">Metal-binding</keyword>
<reference evidence="6" key="2">
    <citation type="submission" date="2019-10" db="EMBL/GenBank/DDBJ databases">
        <title>A de novo genome assembly of a pear dwarfing rootstock.</title>
        <authorList>
            <person name="Wang F."/>
            <person name="Wang J."/>
            <person name="Li S."/>
            <person name="Zhang Y."/>
            <person name="Fang M."/>
            <person name="Ma L."/>
            <person name="Zhao Y."/>
            <person name="Jiang S."/>
        </authorList>
    </citation>
    <scope>NUCLEOTIDE SEQUENCE [LARGE SCALE GENOMIC DNA]</scope>
</reference>
<dbReference type="GO" id="GO:0046872">
    <property type="term" value="F:metal ion binding"/>
    <property type="evidence" value="ECO:0007669"/>
    <property type="project" value="UniProtKB-KW"/>
</dbReference>
<dbReference type="GO" id="GO:0005737">
    <property type="term" value="C:cytoplasm"/>
    <property type="evidence" value="ECO:0007669"/>
    <property type="project" value="TreeGrafter"/>
</dbReference>
<dbReference type="InterPro" id="IPR029056">
    <property type="entry name" value="Ribokinase-like"/>
</dbReference>
<keyword evidence="6" id="KW-1185">Reference proteome</keyword>
<evidence type="ECO:0000313" key="5">
    <source>
        <dbReference type="EMBL" id="KAB2603065.1"/>
    </source>
</evidence>
<dbReference type="GO" id="GO:0016798">
    <property type="term" value="F:hydrolase activity, acting on glycosyl bonds"/>
    <property type="evidence" value="ECO:0007669"/>
    <property type="project" value="TreeGrafter"/>
</dbReference>
<dbReference type="PROSITE" id="PS00583">
    <property type="entry name" value="PFKB_KINASES_1"/>
    <property type="match status" value="1"/>
</dbReference>
<evidence type="ECO:0000256" key="1">
    <source>
        <dbReference type="ARBA" id="ARBA00022679"/>
    </source>
</evidence>
<evidence type="ECO:0000313" key="6">
    <source>
        <dbReference type="Proteomes" id="UP000327157"/>
    </source>
</evidence>
<evidence type="ECO:0000256" key="3">
    <source>
        <dbReference type="ARBA" id="ARBA00022777"/>
    </source>
</evidence>
<dbReference type="Pfam" id="PF00294">
    <property type="entry name" value="PfkB"/>
    <property type="match status" value="1"/>
</dbReference>
<organism evidence="5 6">
    <name type="scientific">Pyrus ussuriensis x Pyrus communis</name>
    <dbReference type="NCBI Taxonomy" id="2448454"/>
    <lineage>
        <taxon>Eukaryota</taxon>
        <taxon>Viridiplantae</taxon>
        <taxon>Streptophyta</taxon>
        <taxon>Embryophyta</taxon>
        <taxon>Tracheophyta</taxon>
        <taxon>Spermatophyta</taxon>
        <taxon>Magnoliopsida</taxon>
        <taxon>eudicotyledons</taxon>
        <taxon>Gunneridae</taxon>
        <taxon>Pentapetalae</taxon>
        <taxon>rosids</taxon>
        <taxon>fabids</taxon>
        <taxon>Rosales</taxon>
        <taxon>Rosaceae</taxon>
        <taxon>Amygdaloideae</taxon>
        <taxon>Maleae</taxon>
        <taxon>Pyrus</taxon>
    </lineage>
</organism>